<reference evidence="1" key="1">
    <citation type="submission" date="2016-10" db="EMBL/GenBank/DDBJ databases">
        <authorList>
            <person name="de Groot N.N."/>
        </authorList>
    </citation>
    <scope>NUCLEOTIDE SEQUENCE</scope>
</reference>
<sequence length="43" mass="5071">MPYPDNNMYKEKALLVYGIRTVGVRYPDLQNIYILFKQVGSDF</sequence>
<dbReference type="EMBL" id="FPHD01000053">
    <property type="protein sequence ID" value="SFV59865.1"/>
    <property type="molecule type" value="Genomic_DNA"/>
</dbReference>
<organism evidence="1">
    <name type="scientific">hydrothermal vent metagenome</name>
    <dbReference type="NCBI Taxonomy" id="652676"/>
    <lineage>
        <taxon>unclassified sequences</taxon>
        <taxon>metagenomes</taxon>
        <taxon>ecological metagenomes</taxon>
    </lineage>
</organism>
<dbReference type="AlphaFoldDB" id="A0A1W1C2A5"/>
<evidence type="ECO:0000313" key="1">
    <source>
        <dbReference type="EMBL" id="SFV59865.1"/>
    </source>
</evidence>
<proteinExistence type="predicted"/>
<name>A0A1W1C2A5_9ZZZZ</name>
<accession>A0A1W1C2A5</accession>
<gene>
    <name evidence="1" type="ORF">MNB_SV-8-58</name>
</gene>
<protein>
    <submittedName>
        <fullName evidence="1">Uncharacterized protein</fullName>
    </submittedName>
</protein>